<dbReference type="GO" id="GO:0003676">
    <property type="term" value="F:nucleic acid binding"/>
    <property type="evidence" value="ECO:0007669"/>
    <property type="project" value="InterPro"/>
</dbReference>
<protein>
    <recommendedName>
        <fullName evidence="3">Tc1-like transposase DDE domain-containing protein</fullName>
    </recommendedName>
</protein>
<dbReference type="InterPro" id="IPR052709">
    <property type="entry name" value="Transposase-MT_Hybrid"/>
</dbReference>
<keyword evidence="2" id="KW-1185">Reference proteome</keyword>
<dbReference type="Gene3D" id="3.30.420.10">
    <property type="entry name" value="Ribonuclease H-like superfamily/Ribonuclease H"/>
    <property type="match status" value="1"/>
</dbReference>
<organism evidence="1 2">
    <name type="scientific">Bugula neritina</name>
    <name type="common">Brown bryozoan</name>
    <name type="synonym">Sertularia neritina</name>
    <dbReference type="NCBI Taxonomy" id="10212"/>
    <lineage>
        <taxon>Eukaryota</taxon>
        <taxon>Metazoa</taxon>
        <taxon>Spiralia</taxon>
        <taxon>Lophotrochozoa</taxon>
        <taxon>Bryozoa</taxon>
        <taxon>Gymnolaemata</taxon>
        <taxon>Cheilostomatida</taxon>
        <taxon>Flustrina</taxon>
        <taxon>Buguloidea</taxon>
        <taxon>Bugulidae</taxon>
        <taxon>Bugula</taxon>
    </lineage>
</organism>
<name>A0A7J7KDY3_BUGNE</name>
<gene>
    <name evidence="1" type="ORF">EB796_004845</name>
</gene>
<dbReference type="Proteomes" id="UP000593567">
    <property type="component" value="Unassembled WGS sequence"/>
</dbReference>
<dbReference type="PANTHER" id="PTHR46060:SF1">
    <property type="entry name" value="MARINER MOS1 TRANSPOSASE-LIKE PROTEIN"/>
    <property type="match status" value="1"/>
</dbReference>
<dbReference type="InterPro" id="IPR036397">
    <property type="entry name" value="RNaseH_sf"/>
</dbReference>
<sequence>MSQGTTVNSENYCELLTVDEQDIKSKIRSLQAEVVMLNQDNASPHTAARTMAKIEELSWEVLVHPPYSPDLTSNDSYFWTIKVPHEKQALH</sequence>
<reference evidence="1" key="1">
    <citation type="submission" date="2020-06" db="EMBL/GenBank/DDBJ databases">
        <title>Draft genome of Bugula neritina, a colonial animal packing powerful symbionts and potential medicines.</title>
        <authorList>
            <person name="Rayko M."/>
        </authorList>
    </citation>
    <scope>NUCLEOTIDE SEQUENCE [LARGE SCALE GENOMIC DNA]</scope>
    <source>
        <strain evidence="1">Kwan_BN1</strain>
    </source>
</reference>
<proteinExistence type="predicted"/>
<comment type="caution">
    <text evidence="1">The sequence shown here is derived from an EMBL/GenBank/DDBJ whole genome shotgun (WGS) entry which is preliminary data.</text>
</comment>
<dbReference type="AlphaFoldDB" id="A0A7J7KDY3"/>
<dbReference type="PANTHER" id="PTHR46060">
    <property type="entry name" value="MARINER MOS1 TRANSPOSASE-LIKE PROTEIN"/>
    <property type="match status" value="1"/>
</dbReference>
<accession>A0A7J7KDY3</accession>
<evidence type="ECO:0000313" key="2">
    <source>
        <dbReference type="Proteomes" id="UP000593567"/>
    </source>
</evidence>
<evidence type="ECO:0008006" key="3">
    <source>
        <dbReference type="Google" id="ProtNLM"/>
    </source>
</evidence>
<dbReference type="EMBL" id="VXIV02000659">
    <property type="protein sequence ID" value="KAF6036849.1"/>
    <property type="molecule type" value="Genomic_DNA"/>
</dbReference>
<dbReference type="OrthoDB" id="6125136at2759"/>
<evidence type="ECO:0000313" key="1">
    <source>
        <dbReference type="EMBL" id="KAF6036849.1"/>
    </source>
</evidence>